<dbReference type="InterPro" id="IPR007492">
    <property type="entry name" value="LytTR_DNA-bd_dom"/>
</dbReference>
<dbReference type="PROSITE" id="PS50930">
    <property type="entry name" value="HTH_LYTTR"/>
    <property type="match status" value="1"/>
</dbReference>
<dbReference type="Pfam" id="PF04397">
    <property type="entry name" value="LytTR"/>
    <property type="match status" value="1"/>
</dbReference>
<dbReference type="SMART" id="SM00850">
    <property type="entry name" value="LytTR"/>
    <property type="match status" value="1"/>
</dbReference>
<dbReference type="EMBL" id="DVHB01000035">
    <property type="protein sequence ID" value="HIR39069.1"/>
    <property type="molecule type" value="Genomic_DNA"/>
</dbReference>
<dbReference type="PANTHER" id="PTHR37299">
    <property type="entry name" value="TRANSCRIPTIONAL REGULATOR-RELATED"/>
    <property type="match status" value="1"/>
</dbReference>
<dbReference type="Gene3D" id="3.40.50.2300">
    <property type="match status" value="1"/>
</dbReference>
<dbReference type="AlphaFoldDB" id="A0A9D1AH55"/>
<reference evidence="6" key="1">
    <citation type="submission" date="2020-10" db="EMBL/GenBank/DDBJ databases">
        <authorList>
            <person name="Gilroy R."/>
        </authorList>
    </citation>
    <scope>NUCLEOTIDE SEQUENCE</scope>
    <source>
        <strain evidence="6">ChiW25-3613</strain>
    </source>
</reference>
<accession>A0A9D1AH55</accession>
<dbReference type="Proteomes" id="UP000824179">
    <property type="component" value="Unassembled WGS sequence"/>
</dbReference>
<evidence type="ECO:0000259" key="5">
    <source>
        <dbReference type="PROSITE" id="PS50930"/>
    </source>
</evidence>
<dbReference type="InterPro" id="IPR001789">
    <property type="entry name" value="Sig_transdc_resp-reg_receiver"/>
</dbReference>
<keyword evidence="3" id="KW-0597">Phosphoprotein</keyword>
<proteinExistence type="predicted"/>
<evidence type="ECO:0000256" key="2">
    <source>
        <dbReference type="ARBA" id="ARBA00024867"/>
    </source>
</evidence>
<dbReference type="InterPro" id="IPR011006">
    <property type="entry name" value="CheY-like_superfamily"/>
</dbReference>
<sequence>MNIAIVEDSETDAKVLKDYIDRYAESHAEVCSVSVYSDGVQFLTNYKPEFDVVFMDIEMPYKDGLKVSAKLRETDPAVCLVFITNMRQYAIKGYEVEAFDFIVKPVTYEVFEFHFRRIAEKVKNNLRAEILIASDGGKQRVYIRDIDYVEVINHKTVFHIGERCIETWSPLYKITEELEQHGFALCNACYLVNLNHVKSVKNDVVCIAGVELKISRPKRKDFMSKLMASMNIGG</sequence>
<dbReference type="SUPFAM" id="SSF52172">
    <property type="entry name" value="CheY-like"/>
    <property type="match status" value="1"/>
</dbReference>
<evidence type="ECO:0000313" key="7">
    <source>
        <dbReference type="Proteomes" id="UP000824179"/>
    </source>
</evidence>
<protein>
    <recommendedName>
        <fullName evidence="1">Stage 0 sporulation protein A homolog</fullName>
    </recommendedName>
</protein>
<evidence type="ECO:0000256" key="1">
    <source>
        <dbReference type="ARBA" id="ARBA00018672"/>
    </source>
</evidence>
<comment type="function">
    <text evidence="2">May play the central regulatory role in sporulation. It may be an element of the effector pathway responsible for the activation of sporulation genes in response to nutritional stress. Spo0A may act in concert with spo0H (a sigma factor) to control the expression of some genes that are critical to the sporulation process.</text>
</comment>
<dbReference type="PANTHER" id="PTHR37299:SF1">
    <property type="entry name" value="STAGE 0 SPORULATION PROTEIN A HOMOLOG"/>
    <property type="match status" value="1"/>
</dbReference>
<evidence type="ECO:0000313" key="6">
    <source>
        <dbReference type="EMBL" id="HIR39069.1"/>
    </source>
</evidence>
<dbReference type="Pfam" id="PF00072">
    <property type="entry name" value="Response_reg"/>
    <property type="match status" value="1"/>
</dbReference>
<dbReference type="GO" id="GO:0000156">
    <property type="term" value="F:phosphorelay response regulator activity"/>
    <property type="evidence" value="ECO:0007669"/>
    <property type="project" value="InterPro"/>
</dbReference>
<evidence type="ECO:0000256" key="3">
    <source>
        <dbReference type="PROSITE-ProRule" id="PRU00169"/>
    </source>
</evidence>
<gene>
    <name evidence="6" type="ORF">IAB90_01680</name>
</gene>
<evidence type="ECO:0000259" key="4">
    <source>
        <dbReference type="PROSITE" id="PS50110"/>
    </source>
</evidence>
<feature type="domain" description="HTH LytTR-type" evidence="5">
    <location>
        <begin position="131"/>
        <end position="228"/>
    </location>
</feature>
<dbReference type="InterPro" id="IPR046947">
    <property type="entry name" value="LytR-like"/>
</dbReference>
<dbReference type="SMART" id="SM00448">
    <property type="entry name" value="REC"/>
    <property type="match status" value="1"/>
</dbReference>
<reference evidence="6" key="2">
    <citation type="journal article" date="2021" name="PeerJ">
        <title>Extensive microbial diversity within the chicken gut microbiome revealed by metagenomics and culture.</title>
        <authorList>
            <person name="Gilroy R."/>
            <person name="Ravi A."/>
            <person name="Getino M."/>
            <person name="Pursley I."/>
            <person name="Horton D.L."/>
            <person name="Alikhan N.F."/>
            <person name="Baker D."/>
            <person name="Gharbi K."/>
            <person name="Hall N."/>
            <person name="Watson M."/>
            <person name="Adriaenssens E.M."/>
            <person name="Foster-Nyarko E."/>
            <person name="Jarju S."/>
            <person name="Secka A."/>
            <person name="Antonio M."/>
            <person name="Oren A."/>
            <person name="Chaudhuri R.R."/>
            <person name="La Ragione R."/>
            <person name="Hildebrand F."/>
            <person name="Pallen M.J."/>
        </authorList>
    </citation>
    <scope>NUCLEOTIDE SEQUENCE</scope>
    <source>
        <strain evidence="6">ChiW25-3613</strain>
    </source>
</reference>
<comment type="caution">
    <text evidence="6">The sequence shown here is derived from an EMBL/GenBank/DDBJ whole genome shotgun (WGS) entry which is preliminary data.</text>
</comment>
<dbReference type="Gene3D" id="2.40.50.1020">
    <property type="entry name" value="LytTr DNA-binding domain"/>
    <property type="match status" value="1"/>
</dbReference>
<dbReference type="PROSITE" id="PS50110">
    <property type="entry name" value="RESPONSE_REGULATORY"/>
    <property type="match status" value="1"/>
</dbReference>
<organism evidence="6 7">
    <name type="scientific">Candidatus Coproplasma stercoripullorum</name>
    <dbReference type="NCBI Taxonomy" id="2840751"/>
    <lineage>
        <taxon>Bacteria</taxon>
        <taxon>Bacillati</taxon>
        <taxon>Bacillota</taxon>
        <taxon>Clostridia</taxon>
        <taxon>Eubacteriales</taxon>
        <taxon>Candidatus Coproplasma</taxon>
    </lineage>
</organism>
<name>A0A9D1AH55_9FIRM</name>
<feature type="domain" description="Response regulatory" evidence="4">
    <location>
        <begin position="2"/>
        <end position="119"/>
    </location>
</feature>
<feature type="modified residue" description="4-aspartylphosphate" evidence="3">
    <location>
        <position position="56"/>
    </location>
</feature>
<dbReference type="GO" id="GO:0003677">
    <property type="term" value="F:DNA binding"/>
    <property type="evidence" value="ECO:0007669"/>
    <property type="project" value="InterPro"/>
</dbReference>